<dbReference type="AlphaFoldDB" id="A0A6J4HF25"/>
<dbReference type="EMBL" id="CADCTR010000137">
    <property type="protein sequence ID" value="CAA9220466.1"/>
    <property type="molecule type" value="Genomic_DNA"/>
</dbReference>
<proteinExistence type="predicted"/>
<gene>
    <name evidence="1" type="ORF">AVDCRST_MAG93-419</name>
</gene>
<name>A0A6J4HF25_9CHLR</name>
<sequence>MCEDERYRWLNDSLSVGNGEVRPQEDGTTEVIIEWPELGWEPIAE</sequence>
<reference evidence="1" key="1">
    <citation type="submission" date="2020-02" db="EMBL/GenBank/DDBJ databases">
        <authorList>
            <person name="Meier V. D."/>
        </authorList>
    </citation>
    <scope>NUCLEOTIDE SEQUENCE</scope>
    <source>
        <strain evidence="1">AVDCRST_MAG93</strain>
    </source>
</reference>
<evidence type="ECO:0000313" key="1">
    <source>
        <dbReference type="EMBL" id="CAA9220466.1"/>
    </source>
</evidence>
<protein>
    <submittedName>
        <fullName evidence="1">Uncharacterized protein</fullName>
    </submittedName>
</protein>
<accession>A0A6J4HF25</accession>
<organism evidence="1">
    <name type="scientific">uncultured Chloroflexia bacterium</name>
    <dbReference type="NCBI Taxonomy" id="1672391"/>
    <lineage>
        <taxon>Bacteria</taxon>
        <taxon>Bacillati</taxon>
        <taxon>Chloroflexota</taxon>
        <taxon>Chloroflexia</taxon>
        <taxon>environmental samples</taxon>
    </lineage>
</organism>